<dbReference type="GO" id="GO:0060294">
    <property type="term" value="P:cilium movement involved in cell motility"/>
    <property type="evidence" value="ECO:0007669"/>
    <property type="project" value="TreeGrafter"/>
</dbReference>
<dbReference type="GO" id="GO:0005930">
    <property type="term" value="C:axoneme"/>
    <property type="evidence" value="ECO:0007669"/>
    <property type="project" value="TreeGrafter"/>
</dbReference>
<evidence type="ECO:0000256" key="7">
    <source>
        <dbReference type="ARBA" id="ARBA00023273"/>
    </source>
</evidence>
<evidence type="ECO:0000256" key="2">
    <source>
        <dbReference type="ARBA" id="ARBA00022490"/>
    </source>
</evidence>
<gene>
    <name evidence="11" type="ORF">KFE25_006116</name>
</gene>
<sequence>MELSTYDLAATAMGYSFLSPEVFAAMKVSLPVLQKEYGFSKMYAWGKLKGMSADYIIAVGVSHSLKEATKKYFYCSDGASWAQMAEPDSETAAACAKIPQVAALTGDAQFVYTVSKMVPEGEEPPENEEDLLLKITEDVRAACLVKEIDAAIAMVPVGSISTDAKLGVPVPDSTFAGLSKEASLSLASWELLNGMSATQQLAGSLKAKYVPAASLTVLRSLVWPGFAAFCVPGSRVSGYAYVGDGMQNSDVAFCLP</sequence>
<keyword evidence="6" id="KW-0206">Cytoskeleton</keyword>
<evidence type="ECO:0000256" key="9">
    <source>
        <dbReference type="ARBA" id="ARBA00038319"/>
    </source>
</evidence>
<evidence type="ECO:0000256" key="8">
    <source>
        <dbReference type="ARBA" id="ARBA00037822"/>
    </source>
</evidence>
<keyword evidence="7" id="KW-0966">Cell projection</keyword>
<comment type="caution">
    <text evidence="11">The sequence shown here is derived from an EMBL/GenBank/DDBJ whole genome shotgun (WGS) entry which is preliminary data.</text>
</comment>
<protein>
    <recommendedName>
        <fullName evidence="10">Radial spoke head protein 9 homolog</fullName>
    </recommendedName>
</protein>
<reference evidence="11" key="1">
    <citation type="submission" date="2021-05" db="EMBL/GenBank/DDBJ databases">
        <title>The genome of the haptophyte Pavlova lutheri (Diacronema luteri, Pavlovales) - a model for lipid biosynthesis in eukaryotic algae.</title>
        <authorList>
            <person name="Hulatt C.J."/>
            <person name="Posewitz M.C."/>
        </authorList>
    </citation>
    <scope>NUCLEOTIDE SEQUENCE</scope>
    <source>
        <strain evidence="11">NIVA-4/92</strain>
    </source>
</reference>
<keyword evidence="5" id="KW-0969">Cilium</keyword>
<keyword evidence="12" id="KW-1185">Reference proteome</keyword>
<name>A0A8J5XIG9_DIALT</name>
<dbReference type="GO" id="GO:0035082">
    <property type="term" value="P:axoneme assembly"/>
    <property type="evidence" value="ECO:0007669"/>
    <property type="project" value="InterPro"/>
</dbReference>
<evidence type="ECO:0000313" key="11">
    <source>
        <dbReference type="EMBL" id="KAG8469661.1"/>
    </source>
</evidence>
<evidence type="ECO:0000256" key="6">
    <source>
        <dbReference type="ARBA" id="ARBA00023212"/>
    </source>
</evidence>
<dbReference type="GO" id="GO:0044458">
    <property type="term" value="P:motile cilium assembly"/>
    <property type="evidence" value="ECO:0007669"/>
    <property type="project" value="TreeGrafter"/>
</dbReference>
<evidence type="ECO:0000313" key="12">
    <source>
        <dbReference type="Proteomes" id="UP000751190"/>
    </source>
</evidence>
<evidence type="ECO:0000256" key="5">
    <source>
        <dbReference type="ARBA" id="ARBA00023069"/>
    </source>
</evidence>
<evidence type="ECO:0000256" key="10">
    <source>
        <dbReference type="ARBA" id="ARBA00041080"/>
    </source>
</evidence>
<accession>A0A8J5XIG9</accession>
<keyword evidence="4" id="KW-0282">Flagellum</keyword>
<dbReference type="OrthoDB" id="10258956at2759"/>
<dbReference type="EMBL" id="JAGTXO010000002">
    <property type="protein sequence ID" value="KAG8469661.1"/>
    <property type="molecule type" value="Genomic_DNA"/>
</dbReference>
<dbReference type="Proteomes" id="UP000751190">
    <property type="component" value="Unassembled WGS sequence"/>
</dbReference>
<dbReference type="AlphaFoldDB" id="A0A8J5XIG9"/>
<dbReference type="PANTHER" id="PTHR22069">
    <property type="entry name" value="MITOCHONDRIAL RIBOSOMAL PROTEIN S18"/>
    <property type="match status" value="1"/>
</dbReference>
<evidence type="ECO:0000256" key="1">
    <source>
        <dbReference type="ARBA" id="ARBA00004611"/>
    </source>
</evidence>
<dbReference type="InterPro" id="IPR055316">
    <property type="entry name" value="RSP9"/>
</dbReference>
<organism evidence="11 12">
    <name type="scientific">Diacronema lutheri</name>
    <name type="common">Unicellular marine alga</name>
    <name type="synonym">Monochrysis lutheri</name>
    <dbReference type="NCBI Taxonomy" id="2081491"/>
    <lineage>
        <taxon>Eukaryota</taxon>
        <taxon>Haptista</taxon>
        <taxon>Haptophyta</taxon>
        <taxon>Pavlovophyceae</taxon>
        <taxon>Pavlovales</taxon>
        <taxon>Pavlovaceae</taxon>
        <taxon>Diacronema</taxon>
    </lineage>
</organism>
<proteinExistence type="inferred from homology"/>
<dbReference type="OMA" id="ASWAQMA"/>
<comment type="subcellular location">
    <subcellularLocation>
        <location evidence="8">Cell projection</location>
        <location evidence="8">Kinocilium</location>
    </subcellularLocation>
    <subcellularLocation>
        <location evidence="1">Cytoplasm</location>
        <location evidence="1">Cytoskeleton</location>
        <location evidence="1">Flagellum axoneme</location>
    </subcellularLocation>
</comment>
<keyword evidence="3" id="KW-0970">Cilium biogenesis/degradation</keyword>
<dbReference type="PANTHER" id="PTHR22069:SF0">
    <property type="entry name" value="RADIAL SPOKE HEAD PROTEIN 9 HOMOLOG"/>
    <property type="match status" value="1"/>
</dbReference>
<keyword evidence="2" id="KW-0963">Cytoplasm</keyword>
<comment type="similarity">
    <text evidence="9">Belongs to the flagellar radial spoke RSP9 family.</text>
</comment>
<evidence type="ECO:0000256" key="4">
    <source>
        <dbReference type="ARBA" id="ARBA00022846"/>
    </source>
</evidence>
<evidence type="ECO:0000256" key="3">
    <source>
        <dbReference type="ARBA" id="ARBA00022794"/>
    </source>
</evidence>